<keyword evidence="4" id="KW-1185">Reference proteome</keyword>
<dbReference type="Proteomes" id="UP001501671">
    <property type="component" value="Unassembled WGS sequence"/>
</dbReference>
<dbReference type="PANTHER" id="PTHR42928:SF5">
    <property type="entry name" value="BLR1237 PROTEIN"/>
    <property type="match status" value="1"/>
</dbReference>
<sequence>MKQMTQKALLAAAALGFAHAGLAQPYPDHPVRIIVPFPPGGNVDQSARIIAHSLTEALGQSFVVENKAGASGMVGSDMVAKARPDGYTLLVSSNSAISIVPLTNPNAPYEPLRDFSMIGMLALTPMVIVVNPDVPAKSVTELIALAKKKPGQLAVATPSSGSINHMAIELFQASTGTKFNLVHYKGNAPAVNDVLGGHVQLSFDQLTSSLPHIKAGKLRALAVTSAKRAPELPETPTLDEAGYPGLQAVTFTAMVAPKGTPPEIVNKLNAAINEALKTPAVQERFAGIGAQVNGTTPDEFYRFLQSEQARWSKVIKNANIKSE</sequence>
<dbReference type="SUPFAM" id="SSF53850">
    <property type="entry name" value="Periplasmic binding protein-like II"/>
    <property type="match status" value="1"/>
</dbReference>
<dbReference type="RefSeq" id="WP_345251784.1">
    <property type="nucleotide sequence ID" value="NZ_BAABFO010000027.1"/>
</dbReference>
<comment type="caution">
    <text evidence="3">The sequence shown here is derived from an EMBL/GenBank/DDBJ whole genome shotgun (WGS) entry which is preliminary data.</text>
</comment>
<evidence type="ECO:0000313" key="3">
    <source>
        <dbReference type="EMBL" id="GAA4340972.1"/>
    </source>
</evidence>
<dbReference type="PANTHER" id="PTHR42928">
    <property type="entry name" value="TRICARBOXYLATE-BINDING PROTEIN"/>
    <property type="match status" value="1"/>
</dbReference>
<evidence type="ECO:0000256" key="1">
    <source>
        <dbReference type="ARBA" id="ARBA00006987"/>
    </source>
</evidence>
<feature type="signal peptide" evidence="2">
    <location>
        <begin position="1"/>
        <end position="23"/>
    </location>
</feature>
<organism evidence="3 4">
    <name type="scientific">Pigmentiphaga soli</name>
    <dbReference type="NCBI Taxonomy" id="1007095"/>
    <lineage>
        <taxon>Bacteria</taxon>
        <taxon>Pseudomonadati</taxon>
        <taxon>Pseudomonadota</taxon>
        <taxon>Betaproteobacteria</taxon>
        <taxon>Burkholderiales</taxon>
        <taxon>Alcaligenaceae</taxon>
        <taxon>Pigmentiphaga</taxon>
    </lineage>
</organism>
<comment type="similarity">
    <text evidence="1">Belongs to the UPF0065 (bug) family.</text>
</comment>
<evidence type="ECO:0000313" key="4">
    <source>
        <dbReference type="Proteomes" id="UP001501671"/>
    </source>
</evidence>
<dbReference type="InterPro" id="IPR042100">
    <property type="entry name" value="Bug_dom1"/>
</dbReference>
<dbReference type="EMBL" id="BAABFO010000027">
    <property type="protein sequence ID" value="GAA4340972.1"/>
    <property type="molecule type" value="Genomic_DNA"/>
</dbReference>
<dbReference type="InterPro" id="IPR005064">
    <property type="entry name" value="BUG"/>
</dbReference>
<dbReference type="CDD" id="cd07012">
    <property type="entry name" value="PBP2_Bug_TTT"/>
    <property type="match status" value="1"/>
</dbReference>
<gene>
    <name evidence="3" type="ORF">GCM10023144_41160</name>
</gene>
<dbReference type="Gene3D" id="3.40.190.10">
    <property type="entry name" value="Periplasmic binding protein-like II"/>
    <property type="match status" value="1"/>
</dbReference>
<feature type="chain" id="PRO_5047284564" evidence="2">
    <location>
        <begin position="24"/>
        <end position="323"/>
    </location>
</feature>
<dbReference type="Gene3D" id="3.40.190.150">
    <property type="entry name" value="Bordetella uptake gene, domain 1"/>
    <property type="match status" value="1"/>
</dbReference>
<reference evidence="4" key="1">
    <citation type="journal article" date="2019" name="Int. J. Syst. Evol. Microbiol.">
        <title>The Global Catalogue of Microorganisms (GCM) 10K type strain sequencing project: providing services to taxonomists for standard genome sequencing and annotation.</title>
        <authorList>
            <consortium name="The Broad Institute Genomics Platform"/>
            <consortium name="The Broad Institute Genome Sequencing Center for Infectious Disease"/>
            <person name="Wu L."/>
            <person name="Ma J."/>
        </authorList>
    </citation>
    <scope>NUCLEOTIDE SEQUENCE [LARGE SCALE GENOMIC DNA]</scope>
    <source>
        <strain evidence="4">JCM 17666</strain>
    </source>
</reference>
<evidence type="ECO:0000256" key="2">
    <source>
        <dbReference type="SAM" id="SignalP"/>
    </source>
</evidence>
<name>A0ABP8HLF2_9BURK</name>
<keyword evidence="2" id="KW-0732">Signal</keyword>
<dbReference type="PIRSF" id="PIRSF017082">
    <property type="entry name" value="YflP"/>
    <property type="match status" value="1"/>
</dbReference>
<accession>A0ABP8HLF2</accession>
<proteinExistence type="inferred from homology"/>
<dbReference type="Pfam" id="PF03401">
    <property type="entry name" value="TctC"/>
    <property type="match status" value="1"/>
</dbReference>
<protein>
    <submittedName>
        <fullName evidence="3">Tripartite tricarboxylate transporter substrate binding protein</fullName>
    </submittedName>
</protein>